<feature type="domain" description="Phosphoribulokinase/uridine kinase" evidence="1">
    <location>
        <begin position="25"/>
        <end position="168"/>
    </location>
</feature>
<dbReference type="GO" id="GO:0004849">
    <property type="term" value="F:uridine kinase activity"/>
    <property type="evidence" value="ECO:0007669"/>
    <property type="project" value="UniProtKB-EC"/>
</dbReference>
<dbReference type="Pfam" id="PF00485">
    <property type="entry name" value="PRK"/>
    <property type="match status" value="1"/>
</dbReference>
<keyword evidence="2" id="KW-0808">Transferase</keyword>
<name>A0ABS2P2H6_9BACI</name>
<evidence type="ECO:0000313" key="2">
    <source>
        <dbReference type="EMBL" id="MBM7621151.1"/>
    </source>
</evidence>
<accession>A0ABS2P2H6</accession>
<dbReference type="EC" id="2.7.1.48" evidence="2"/>
<comment type="caution">
    <text evidence="2">The sequence shown here is derived from an EMBL/GenBank/DDBJ whole genome shotgun (WGS) entry which is preliminary data.</text>
</comment>
<reference evidence="2 3" key="1">
    <citation type="submission" date="2021-01" db="EMBL/GenBank/DDBJ databases">
        <title>Genomic Encyclopedia of Type Strains, Phase IV (KMG-IV): sequencing the most valuable type-strain genomes for metagenomic binning, comparative biology and taxonomic classification.</title>
        <authorList>
            <person name="Goeker M."/>
        </authorList>
    </citation>
    <scope>NUCLEOTIDE SEQUENCE [LARGE SCALE GENOMIC DNA]</scope>
    <source>
        <strain evidence="2 3">DSM 25879</strain>
    </source>
</reference>
<evidence type="ECO:0000313" key="3">
    <source>
        <dbReference type="Proteomes" id="UP000737402"/>
    </source>
</evidence>
<dbReference type="RefSeq" id="WP_204417841.1">
    <property type="nucleotide sequence ID" value="NZ_JAFBED010000006.1"/>
</dbReference>
<evidence type="ECO:0000259" key="1">
    <source>
        <dbReference type="Pfam" id="PF00485"/>
    </source>
</evidence>
<keyword evidence="2" id="KW-0418">Kinase</keyword>
<dbReference type="PANTHER" id="PTHR10285">
    <property type="entry name" value="URIDINE KINASE"/>
    <property type="match status" value="1"/>
</dbReference>
<organism evidence="2 3">
    <name type="scientific">Sutcliffiella tianshenii</name>
    <dbReference type="NCBI Taxonomy" id="1463404"/>
    <lineage>
        <taxon>Bacteria</taxon>
        <taxon>Bacillati</taxon>
        <taxon>Bacillota</taxon>
        <taxon>Bacilli</taxon>
        <taxon>Bacillales</taxon>
        <taxon>Bacillaceae</taxon>
        <taxon>Sutcliffiella</taxon>
    </lineage>
</organism>
<proteinExistence type="predicted"/>
<sequence length="227" mass="26065">MRRSELIETLLNTICDIHLPHPVRVGVSGITASGKTTLANEIATALEYRGEKVIRTSIDHFHNPKTIRYKQGKDSAIGYYNDAHDYTSFMEKLLIPLGDSGHLRYQPASFNLEKDEYISSNEESATEDSVLIVDGTFLFKQELIGQFDFKIFVETDFEIARKRGSKREEKAFGSLIKAEEIFKKRYHAASKLYLEEHAPQHFADVVVNNDDLDNPILYKNNIHKRER</sequence>
<dbReference type="Gene3D" id="3.40.50.300">
    <property type="entry name" value="P-loop containing nucleotide triphosphate hydrolases"/>
    <property type="match status" value="1"/>
</dbReference>
<gene>
    <name evidence="2" type="ORF">JOC95_003024</name>
</gene>
<dbReference type="EMBL" id="JAFBED010000006">
    <property type="protein sequence ID" value="MBM7621151.1"/>
    <property type="molecule type" value="Genomic_DNA"/>
</dbReference>
<protein>
    <submittedName>
        <fullName evidence="2">Uridine kinase</fullName>
        <ecNumber evidence="2">2.7.1.48</ecNumber>
    </submittedName>
</protein>
<dbReference type="SUPFAM" id="SSF52540">
    <property type="entry name" value="P-loop containing nucleoside triphosphate hydrolases"/>
    <property type="match status" value="1"/>
</dbReference>
<keyword evidence="3" id="KW-1185">Reference proteome</keyword>
<dbReference type="InterPro" id="IPR006083">
    <property type="entry name" value="PRK/URK"/>
</dbReference>
<dbReference type="Proteomes" id="UP000737402">
    <property type="component" value="Unassembled WGS sequence"/>
</dbReference>
<dbReference type="InterPro" id="IPR027417">
    <property type="entry name" value="P-loop_NTPase"/>
</dbReference>